<organism evidence="1 2">
    <name type="scientific">Rhododendron molle</name>
    <name type="common">Chinese azalea</name>
    <name type="synonym">Azalea mollis</name>
    <dbReference type="NCBI Taxonomy" id="49168"/>
    <lineage>
        <taxon>Eukaryota</taxon>
        <taxon>Viridiplantae</taxon>
        <taxon>Streptophyta</taxon>
        <taxon>Embryophyta</taxon>
        <taxon>Tracheophyta</taxon>
        <taxon>Spermatophyta</taxon>
        <taxon>Magnoliopsida</taxon>
        <taxon>eudicotyledons</taxon>
        <taxon>Gunneridae</taxon>
        <taxon>Pentapetalae</taxon>
        <taxon>asterids</taxon>
        <taxon>Ericales</taxon>
        <taxon>Ericaceae</taxon>
        <taxon>Ericoideae</taxon>
        <taxon>Rhodoreae</taxon>
        <taxon>Rhododendron</taxon>
    </lineage>
</organism>
<dbReference type="Proteomes" id="UP001062846">
    <property type="component" value="Chromosome 2"/>
</dbReference>
<name>A0ACC0PN59_RHOML</name>
<evidence type="ECO:0000313" key="2">
    <source>
        <dbReference type="Proteomes" id="UP001062846"/>
    </source>
</evidence>
<keyword evidence="2" id="KW-1185">Reference proteome</keyword>
<evidence type="ECO:0000313" key="1">
    <source>
        <dbReference type="EMBL" id="KAI8566564.1"/>
    </source>
</evidence>
<protein>
    <submittedName>
        <fullName evidence="1">Uncharacterized protein</fullName>
    </submittedName>
</protein>
<proteinExistence type="predicted"/>
<accession>A0ACC0PN59</accession>
<reference evidence="1" key="1">
    <citation type="submission" date="2022-02" db="EMBL/GenBank/DDBJ databases">
        <title>Plant Genome Project.</title>
        <authorList>
            <person name="Zhang R.-G."/>
        </authorList>
    </citation>
    <scope>NUCLEOTIDE SEQUENCE</scope>
    <source>
        <strain evidence="1">AT1</strain>
    </source>
</reference>
<sequence>MGEMRKLAMIYYAKMSNDQKQSALSLYKQIDTNGDGKVTIQEFFGMFNNGGNNDHVQLFKFLDKNNDGTLDFEECITFFYIIMSTRLVWCDGCGSFLSGIYFLCVECYNVNNNKEKTYDLCCSCYSNNNFSHAHPYFLDNYALLRQKEIESNSAAASSSQKLEEPTGIFGLNGGVEYSYPEHPDRDDCINYLTTGFCSYGTRCGFNHPRDRASSNSAAASSSQKLEEPTGIFGLNSGVEYSYPEHPDRDDCINYLTTGFCSYGTRCGFNHPRDRASNYAPGQAASSSTRSKIGKIVEVVDTLTDYVSSIGS</sequence>
<dbReference type="EMBL" id="CM046389">
    <property type="protein sequence ID" value="KAI8566564.1"/>
    <property type="molecule type" value="Genomic_DNA"/>
</dbReference>
<comment type="caution">
    <text evidence="1">The sequence shown here is derived from an EMBL/GenBank/DDBJ whole genome shotgun (WGS) entry which is preliminary data.</text>
</comment>
<gene>
    <name evidence="1" type="ORF">RHMOL_Rhmol02G0050300</name>
</gene>